<dbReference type="EMBL" id="VYYT01000883">
    <property type="protein sequence ID" value="KAK2728318.1"/>
    <property type="molecule type" value="Genomic_DNA"/>
</dbReference>
<comment type="caution">
    <text evidence="1">The sequence shown here is derived from an EMBL/GenBank/DDBJ whole genome shotgun (WGS) entry which is preliminary data.</text>
</comment>
<evidence type="ECO:0000313" key="1">
    <source>
        <dbReference type="EMBL" id="KAK2728318.1"/>
    </source>
</evidence>
<proteinExistence type="predicted"/>
<sequence length="124" mass="14408">MTTRPKICKNRHYQRKRGVLFIYGFMGRVYRWAWEHGKSGVHNNGRATSKWNMGNIFPSTSFFCQCRSLPCRQGDTDSLARRENLGWDDEDTIVNQQIFSNHITELQGSCTIGYHILFPIATCM</sequence>
<gene>
    <name evidence="1" type="ORF">CKAH01_11115</name>
</gene>
<keyword evidence="2" id="KW-1185">Reference proteome</keyword>
<dbReference type="AlphaFoldDB" id="A0AAD9XVW0"/>
<name>A0AAD9XVW0_COLKA</name>
<protein>
    <submittedName>
        <fullName evidence="1">Uncharacterized protein</fullName>
    </submittedName>
</protein>
<evidence type="ECO:0000313" key="2">
    <source>
        <dbReference type="Proteomes" id="UP001281614"/>
    </source>
</evidence>
<accession>A0AAD9XVW0</accession>
<organism evidence="1 2">
    <name type="scientific">Colletotrichum kahawae</name>
    <name type="common">Coffee berry disease fungus</name>
    <dbReference type="NCBI Taxonomy" id="34407"/>
    <lineage>
        <taxon>Eukaryota</taxon>
        <taxon>Fungi</taxon>
        <taxon>Dikarya</taxon>
        <taxon>Ascomycota</taxon>
        <taxon>Pezizomycotina</taxon>
        <taxon>Sordariomycetes</taxon>
        <taxon>Hypocreomycetidae</taxon>
        <taxon>Glomerellales</taxon>
        <taxon>Glomerellaceae</taxon>
        <taxon>Colletotrichum</taxon>
        <taxon>Colletotrichum gloeosporioides species complex</taxon>
    </lineage>
</organism>
<dbReference type="Proteomes" id="UP001281614">
    <property type="component" value="Unassembled WGS sequence"/>
</dbReference>
<reference evidence="1" key="1">
    <citation type="submission" date="2023-02" db="EMBL/GenBank/DDBJ databases">
        <title>Colletotrichum kahawae CIFC_Que2 genome sequencing and assembly.</title>
        <authorList>
            <person name="Baroncelli R."/>
        </authorList>
    </citation>
    <scope>NUCLEOTIDE SEQUENCE</scope>
    <source>
        <strain evidence="1">CIFC_Que2</strain>
    </source>
</reference>